<dbReference type="PANTHER" id="PTHR30137:SF8">
    <property type="entry name" value="BLR5498 PROTEIN"/>
    <property type="match status" value="1"/>
</dbReference>
<accession>A0A937W4H9</accession>
<name>A0A937W4H9_UNCTE</name>
<feature type="domain" description="Luciferase-like" evidence="3">
    <location>
        <begin position="1"/>
        <end position="229"/>
    </location>
</feature>
<dbReference type="AlphaFoldDB" id="A0A937W4H9"/>
<dbReference type="EMBL" id="VGLS01000928">
    <property type="protein sequence ID" value="MBM3226487.1"/>
    <property type="molecule type" value="Genomic_DNA"/>
</dbReference>
<dbReference type="Proteomes" id="UP000712673">
    <property type="component" value="Unassembled WGS sequence"/>
</dbReference>
<sequence>MHLGLIMECDYRADTTQEEAFDEAFQHVEVAENAGLDGVWLAERHFAAPRRALDAFGAGIPSIASVPLILASAIAARTKRLRIGTAVSVLPLCHPIRTAEEAATIDHISKGRLDFGVGRSGFPTSYKGYAIPYEESRGRFREYLEVILKAWTSERFSYSGQYYSCEDLCVLPKPYQKPTPPIRVAATTQETFPQIGQLGYALFVGLRGFDVPQVARHLNVYRQRFQEAG</sequence>
<dbReference type="PANTHER" id="PTHR30137">
    <property type="entry name" value="LUCIFERASE-LIKE MONOOXYGENASE"/>
    <property type="match status" value="1"/>
</dbReference>
<dbReference type="Pfam" id="PF00296">
    <property type="entry name" value="Bac_luciferase"/>
    <property type="match status" value="1"/>
</dbReference>
<dbReference type="GO" id="GO:0016705">
    <property type="term" value="F:oxidoreductase activity, acting on paired donors, with incorporation or reduction of molecular oxygen"/>
    <property type="evidence" value="ECO:0007669"/>
    <property type="project" value="InterPro"/>
</dbReference>
<evidence type="ECO:0000256" key="1">
    <source>
        <dbReference type="ARBA" id="ARBA00023002"/>
    </source>
</evidence>
<comment type="caution">
    <text evidence="4">The sequence shown here is derived from an EMBL/GenBank/DDBJ whole genome shotgun (WGS) entry which is preliminary data.</text>
</comment>
<evidence type="ECO:0000256" key="2">
    <source>
        <dbReference type="ARBA" id="ARBA00023033"/>
    </source>
</evidence>
<organism evidence="4 5">
    <name type="scientific">Tectimicrobiota bacterium</name>
    <dbReference type="NCBI Taxonomy" id="2528274"/>
    <lineage>
        <taxon>Bacteria</taxon>
        <taxon>Pseudomonadati</taxon>
        <taxon>Nitrospinota/Tectimicrobiota group</taxon>
        <taxon>Candidatus Tectimicrobiota</taxon>
    </lineage>
</organism>
<dbReference type="InterPro" id="IPR050766">
    <property type="entry name" value="Bact_Lucif_Oxidored"/>
</dbReference>
<reference evidence="4" key="1">
    <citation type="submission" date="2019-03" db="EMBL/GenBank/DDBJ databases">
        <title>Lake Tanganyika Metagenome-Assembled Genomes (MAGs).</title>
        <authorList>
            <person name="Tran P."/>
        </authorList>
    </citation>
    <scope>NUCLEOTIDE SEQUENCE</scope>
    <source>
        <strain evidence="4">K_DeepCast_65m_m2_066</strain>
    </source>
</reference>
<proteinExistence type="predicted"/>
<evidence type="ECO:0000313" key="4">
    <source>
        <dbReference type="EMBL" id="MBM3226487.1"/>
    </source>
</evidence>
<dbReference type="InterPro" id="IPR011251">
    <property type="entry name" value="Luciferase-like_dom"/>
</dbReference>
<keyword evidence="1" id="KW-0560">Oxidoreductase</keyword>
<dbReference type="SUPFAM" id="SSF51679">
    <property type="entry name" value="Bacterial luciferase-like"/>
    <property type="match status" value="1"/>
</dbReference>
<dbReference type="InterPro" id="IPR036661">
    <property type="entry name" value="Luciferase-like_sf"/>
</dbReference>
<evidence type="ECO:0000259" key="3">
    <source>
        <dbReference type="Pfam" id="PF00296"/>
    </source>
</evidence>
<dbReference type="GO" id="GO:0004497">
    <property type="term" value="F:monooxygenase activity"/>
    <property type="evidence" value="ECO:0007669"/>
    <property type="project" value="UniProtKB-KW"/>
</dbReference>
<evidence type="ECO:0000313" key="5">
    <source>
        <dbReference type="Proteomes" id="UP000712673"/>
    </source>
</evidence>
<gene>
    <name evidence="4" type="ORF">FJZ47_22205</name>
</gene>
<protein>
    <submittedName>
        <fullName evidence="4">LLM class flavin-dependent oxidoreductase</fullName>
    </submittedName>
</protein>
<feature type="non-terminal residue" evidence="4">
    <location>
        <position position="229"/>
    </location>
</feature>
<keyword evidence="2" id="KW-0503">Monooxygenase</keyword>
<dbReference type="Gene3D" id="3.20.20.30">
    <property type="entry name" value="Luciferase-like domain"/>
    <property type="match status" value="1"/>
</dbReference>
<dbReference type="GO" id="GO:0005829">
    <property type="term" value="C:cytosol"/>
    <property type="evidence" value="ECO:0007669"/>
    <property type="project" value="TreeGrafter"/>
</dbReference>